<gene>
    <name evidence="2" type="ORF">B9479_006811</name>
</gene>
<feature type="compositionally biased region" description="Polar residues" evidence="1">
    <location>
        <begin position="37"/>
        <end position="56"/>
    </location>
</feature>
<name>A0A5D3AQU5_9TREE</name>
<protein>
    <submittedName>
        <fullName evidence="2">Uncharacterized protein</fullName>
    </submittedName>
</protein>
<evidence type="ECO:0000313" key="2">
    <source>
        <dbReference type="EMBL" id="TYJ52561.1"/>
    </source>
</evidence>
<dbReference type="EMBL" id="NIDF01000127">
    <property type="protein sequence ID" value="TYJ52561.1"/>
    <property type="molecule type" value="Genomic_DNA"/>
</dbReference>
<keyword evidence="3" id="KW-1185">Reference proteome</keyword>
<evidence type="ECO:0000313" key="3">
    <source>
        <dbReference type="Proteomes" id="UP000322245"/>
    </source>
</evidence>
<evidence type="ECO:0000256" key="1">
    <source>
        <dbReference type="SAM" id="MobiDB-lite"/>
    </source>
</evidence>
<reference evidence="2 3" key="1">
    <citation type="submission" date="2017-05" db="EMBL/GenBank/DDBJ databases">
        <title>The Genome Sequence of Tsuchiyaea wingfieldii DSM 27421.</title>
        <authorList>
            <person name="Cuomo C."/>
            <person name="Passer A."/>
            <person name="Billmyre B."/>
            <person name="Heitman J."/>
        </authorList>
    </citation>
    <scope>NUCLEOTIDE SEQUENCE [LARGE SCALE GENOMIC DNA]</scope>
    <source>
        <strain evidence="2 3">DSM 27421</strain>
    </source>
</reference>
<dbReference type="AlphaFoldDB" id="A0A5D3AQU5"/>
<accession>A0A5D3AQU5</accession>
<proteinExistence type="predicted"/>
<dbReference type="Proteomes" id="UP000322245">
    <property type="component" value="Unassembled WGS sequence"/>
</dbReference>
<organism evidence="2 3">
    <name type="scientific">Cryptococcus floricola</name>
    <dbReference type="NCBI Taxonomy" id="2591691"/>
    <lineage>
        <taxon>Eukaryota</taxon>
        <taxon>Fungi</taxon>
        <taxon>Dikarya</taxon>
        <taxon>Basidiomycota</taxon>
        <taxon>Agaricomycotina</taxon>
        <taxon>Tremellomycetes</taxon>
        <taxon>Tremellales</taxon>
        <taxon>Cryptococcaceae</taxon>
        <taxon>Cryptococcus</taxon>
    </lineage>
</organism>
<comment type="caution">
    <text evidence="2">The sequence shown here is derived from an EMBL/GenBank/DDBJ whole genome shotgun (WGS) entry which is preliminary data.</text>
</comment>
<sequence>MSQSNNQNLDSSLDQYSNLIESAIRTVMLRSIRTIQNQRDASEDQSAGSRVASSVPPSGDMSVLASIDPNDFGENVAAIVADALHANTPSTVILEDEDLVGDDENTPPAYEFGAANTSATHPTTLEFKFSERQTGIAGDKSVTLCTNTSPQGASCPRWLLDEVERGGRDRQGIRISMDDAITLYLGDLDEDRRGAVSGWMMIGLDQFWSTGQSTFDFRHRGASVDEDAAQN</sequence>
<feature type="region of interest" description="Disordered" evidence="1">
    <location>
        <begin position="37"/>
        <end position="60"/>
    </location>
</feature>